<evidence type="ECO:0000256" key="1">
    <source>
        <dbReference type="SAM" id="MobiDB-lite"/>
    </source>
</evidence>
<dbReference type="GO" id="GO:0061711">
    <property type="term" value="F:tRNA N(6)-L-threonylcarbamoyladenine synthase activity"/>
    <property type="evidence" value="ECO:0007669"/>
    <property type="project" value="UniProtKB-EC"/>
</dbReference>
<dbReference type="InterPro" id="IPR000905">
    <property type="entry name" value="Gcp-like_dom"/>
</dbReference>
<dbReference type="SUPFAM" id="SSF53067">
    <property type="entry name" value="Actin-like ATPase domain"/>
    <property type="match status" value="1"/>
</dbReference>
<accession>A0ABT1CA76</accession>
<name>A0ABT1CA76_9HYPH</name>
<organism evidence="3 4">
    <name type="scientific">Mesorhizobium liriopis</name>
    <dbReference type="NCBI Taxonomy" id="2953882"/>
    <lineage>
        <taxon>Bacteria</taxon>
        <taxon>Pseudomonadati</taxon>
        <taxon>Pseudomonadota</taxon>
        <taxon>Alphaproteobacteria</taxon>
        <taxon>Hyphomicrobiales</taxon>
        <taxon>Phyllobacteriaceae</taxon>
        <taxon>Mesorhizobium</taxon>
    </lineage>
</organism>
<dbReference type="Gene3D" id="3.30.420.40">
    <property type="match status" value="2"/>
</dbReference>
<dbReference type="EMBL" id="JAMXQS010000008">
    <property type="protein sequence ID" value="MCO6051398.1"/>
    <property type="molecule type" value="Genomic_DNA"/>
</dbReference>
<reference evidence="3 4" key="1">
    <citation type="submission" date="2022-06" db="EMBL/GenBank/DDBJ databases">
        <title>Mesorhizobium sp. strain RP14 Genome sequencing and assembly.</title>
        <authorList>
            <person name="Kim I."/>
        </authorList>
    </citation>
    <scope>NUCLEOTIDE SEQUENCE [LARGE SCALE GENOMIC DNA]</scope>
    <source>
        <strain evidence="4">RP14(2022)</strain>
    </source>
</reference>
<keyword evidence="4" id="KW-1185">Reference proteome</keyword>
<comment type="caution">
    <text evidence="3">The sequence shown here is derived from an EMBL/GenBank/DDBJ whole genome shotgun (WGS) entry which is preliminary data.</text>
</comment>
<dbReference type="Pfam" id="PF00814">
    <property type="entry name" value="TsaD"/>
    <property type="match status" value="1"/>
</dbReference>
<dbReference type="InterPro" id="IPR043129">
    <property type="entry name" value="ATPase_NBD"/>
</dbReference>
<dbReference type="Proteomes" id="UP001205906">
    <property type="component" value="Unassembled WGS sequence"/>
</dbReference>
<dbReference type="NCBIfam" id="TIGR03725">
    <property type="entry name" value="T6A_YeaZ"/>
    <property type="match status" value="1"/>
</dbReference>
<feature type="compositionally biased region" description="Polar residues" evidence="1">
    <location>
        <begin position="218"/>
        <end position="227"/>
    </location>
</feature>
<evidence type="ECO:0000313" key="4">
    <source>
        <dbReference type="Proteomes" id="UP001205906"/>
    </source>
</evidence>
<protein>
    <submittedName>
        <fullName evidence="3">tRNA (Adenosine(37)-N6)-threonylcarbamoyltransferase complex dimerization subunit type 1 TsaB</fullName>
        <ecNumber evidence="3">2.3.1.234</ecNumber>
    </submittedName>
</protein>
<feature type="region of interest" description="Disordered" evidence="1">
    <location>
        <begin position="195"/>
        <end position="227"/>
    </location>
</feature>
<dbReference type="EC" id="2.3.1.234" evidence="3"/>
<evidence type="ECO:0000313" key="3">
    <source>
        <dbReference type="EMBL" id="MCO6051398.1"/>
    </source>
</evidence>
<feature type="domain" description="Gcp-like" evidence="2">
    <location>
        <begin position="36"/>
        <end position="142"/>
    </location>
</feature>
<gene>
    <name evidence="3" type="primary">tsaB</name>
    <name evidence="3" type="ORF">NGM99_16560</name>
</gene>
<dbReference type="PANTHER" id="PTHR11735">
    <property type="entry name" value="TRNA N6-ADENOSINE THREONYLCARBAMOYLTRANSFERASE"/>
    <property type="match status" value="1"/>
</dbReference>
<dbReference type="RefSeq" id="WP_252820948.1">
    <property type="nucleotide sequence ID" value="NZ_JAMXQS010000008.1"/>
</dbReference>
<proteinExistence type="predicted"/>
<sequence length="227" mass="23821">MKLLAIDTAADRCAACVWSVDENRVLSRSVEPMRTGHAERLMAVIDSGLRDAETDFPDLGAIVVATGPGSFTGIRVGLATARGFGVGLRVPVIGIDVLRAIAEETRAEHPGRPVTVALDGGRGEIHAASYGPDGEVIEEPAALTLEQVMARALTLSPVLAGTAAPKVSAELLDATLGPVTPTADIETFARLGARALASDPNPERPRPLYLRAPDAKPQSFTLSRRES</sequence>
<dbReference type="InterPro" id="IPR022496">
    <property type="entry name" value="T6A_TsaB"/>
</dbReference>
<evidence type="ECO:0000259" key="2">
    <source>
        <dbReference type="Pfam" id="PF00814"/>
    </source>
</evidence>
<dbReference type="PANTHER" id="PTHR11735:SF11">
    <property type="entry name" value="TRNA THREONYLCARBAMOYLADENOSINE BIOSYNTHESIS PROTEIN TSAB"/>
    <property type="match status" value="1"/>
</dbReference>
<keyword evidence="3" id="KW-0808">Transferase</keyword>
<keyword evidence="3" id="KW-0012">Acyltransferase</keyword>